<proteinExistence type="predicted"/>
<protein>
    <submittedName>
        <fullName evidence="2">Uncharacterized protein LOC107820548 isoform X3</fullName>
    </submittedName>
    <submittedName>
        <fullName evidence="2">Uncharacterized protein isoform X3</fullName>
    </submittedName>
</protein>
<accession>A0A1S4CM57</accession>
<reference evidence="1" key="1">
    <citation type="journal article" date="2014" name="Nat. Commun.">
        <title>The tobacco genome sequence and its comparison with those of tomato and potato.</title>
        <authorList>
            <person name="Sierro N."/>
            <person name="Battey J.N."/>
            <person name="Ouadi S."/>
            <person name="Bakaher N."/>
            <person name="Bovet L."/>
            <person name="Willig A."/>
            <person name="Goepfert S."/>
            <person name="Peitsch M.C."/>
            <person name="Ivanov N.V."/>
        </authorList>
    </citation>
    <scope>NUCLEOTIDE SEQUENCE [LARGE SCALE GENOMIC DNA]</scope>
</reference>
<keyword evidence="1" id="KW-1185">Reference proteome</keyword>
<dbReference type="GeneID" id="107820548"/>
<evidence type="ECO:0000313" key="2">
    <source>
        <dbReference type="RefSeq" id="XP_016502337.1"/>
    </source>
</evidence>
<sequence length="253" mass="28630">MACSSVEFPVFADTNLGTRIVVVVSPHTTANDFKRELERAHLNCFPKLGQIKVDAVMVKRNSCFYHLPETLPLKHVFQHLKGIRSLHVEVCQYGILYQLGSSEYVDDQILHQHDDVISTISGNTKSKTSMTGTKFEKLKCRRKMKKMKRFACLKSALLDALRIAHLTKMKKKKRNKARKRYKFNCPEGPDEPLVVSKASFALPTYCCEGRGDKEQSFCPAAESHCEDLSEAVSVSGIIRKYFSIHDEVNSSLS</sequence>
<gene>
    <name evidence="2" type="primary">LOC107820548</name>
</gene>
<evidence type="ECO:0000313" key="1">
    <source>
        <dbReference type="Proteomes" id="UP000790787"/>
    </source>
</evidence>
<dbReference type="Proteomes" id="UP000790787">
    <property type="component" value="Chromosome 15"/>
</dbReference>
<dbReference type="AlphaFoldDB" id="A0A1S4CM57"/>
<reference evidence="2" key="2">
    <citation type="submission" date="2025-08" db="UniProtKB">
        <authorList>
            <consortium name="RefSeq"/>
        </authorList>
    </citation>
    <scope>IDENTIFICATION</scope>
    <source>
        <tissue evidence="2">Leaf</tissue>
    </source>
</reference>
<dbReference type="OrthoDB" id="1093005at2759"/>
<organism evidence="1 2">
    <name type="scientific">Nicotiana tabacum</name>
    <name type="common">Common tobacco</name>
    <dbReference type="NCBI Taxonomy" id="4097"/>
    <lineage>
        <taxon>Eukaryota</taxon>
        <taxon>Viridiplantae</taxon>
        <taxon>Streptophyta</taxon>
        <taxon>Embryophyta</taxon>
        <taxon>Tracheophyta</taxon>
        <taxon>Spermatophyta</taxon>
        <taxon>Magnoliopsida</taxon>
        <taxon>eudicotyledons</taxon>
        <taxon>Gunneridae</taxon>
        <taxon>Pentapetalae</taxon>
        <taxon>asterids</taxon>
        <taxon>lamiids</taxon>
        <taxon>Solanales</taxon>
        <taxon>Solanaceae</taxon>
        <taxon>Nicotianoideae</taxon>
        <taxon>Nicotianeae</taxon>
        <taxon>Nicotiana</taxon>
    </lineage>
</organism>
<dbReference type="RefSeq" id="XP_016502337.1">
    <property type="nucleotide sequence ID" value="XM_016646851.2"/>
</dbReference>
<name>A0A1S4CM57_TOBAC</name>
<dbReference type="RefSeq" id="XP_016502337.1">
    <property type="nucleotide sequence ID" value="XM_016646851.1"/>
</dbReference>